<organism evidence="2 3">
    <name type="scientific">Oryza sativa subsp. japonica</name>
    <name type="common">Rice</name>
    <dbReference type="NCBI Taxonomy" id="39947"/>
    <lineage>
        <taxon>Eukaryota</taxon>
        <taxon>Viridiplantae</taxon>
        <taxon>Streptophyta</taxon>
        <taxon>Embryophyta</taxon>
        <taxon>Tracheophyta</taxon>
        <taxon>Spermatophyta</taxon>
        <taxon>Magnoliopsida</taxon>
        <taxon>Liliopsida</taxon>
        <taxon>Poales</taxon>
        <taxon>Poaceae</taxon>
        <taxon>BOP clade</taxon>
        <taxon>Oryzoideae</taxon>
        <taxon>Oryzeae</taxon>
        <taxon>Oryzinae</taxon>
        <taxon>Oryza</taxon>
        <taxon>Oryza sativa</taxon>
    </lineage>
</organism>
<sequence>MSHPSGFQGVLPRGPRPATTWRGEQAGRKTLLRAFNVRRPNRPAPQLMRRGRDVWRRSIDPCQSSLTGL</sequence>
<name>Q8H408_ORYSJ</name>
<evidence type="ECO:0000313" key="2">
    <source>
        <dbReference type="EMBL" id="BAC20722.1"/>
    </source>
</evidence>
<protein>
    <submittedName>
        <fullName evidence="2">Uncharacterized protein</fullName>
    </submittedName>
</protein>
<evidence type="ECO:0000256" key="1">
    <source>
        <dbReference type="SAM" id="MobiDB-lite"/>
    </source>
</evidence>
<accession>Q8H408</accession>
<feature type="region of interest" description="Disordered" evidence="1">
    <location>
        <begin position="1"/>
        <end position="27"/>
    </location>
</feature>
<dbReference type="Proteomes" id="UP000000763">
    <property type="component" value="Chromosome 7"/>
</dbReference>
<reference evidence="3" key="1">
    <citation type="journal article" date="2005" name="Nature">
        <title>The map-based sequence of the rice genome.</title>
        <authorList>
            <consortium name="International rice genome sequencing project (IRGSP)"/>
            <person name="Matsumoto T."/>
            <person name="Wu J."/>
            <person name="Kanamori H."/>
            <person name="Katayose Y."/>
            <person name="Fujisawa M."/>
            <person name="Namiki N."/>
            <person name="Mizuno H."/>
            <person name="Yamamoto K."/>
            <person name="Antonio B.A."/>
            <person name="Baba T."/>
            <person name="Sakata K."/>
            <person name="Nagamura Y."/>
            <person name="Aoki H."/>
            <person name="Arikawa K."/>
            <person name="Arita K."/>
            <person name="Bito T."/>
            <person name="Chiden Y."/>
            <person name="Fujitsuka N."/>
            <person name="Fukunaka R."/>
            <person name="Hamada M."/>
            <person name="Harada C."/>
            <person name="Hayashi A."/>
            <person name="Hijishita S."/>
            <person name="Honda M."/>
            <person name="Hosokawa S."/>
            <person name="Ichikawa Y."/>
            <person name="Idonuma A."/>
            <person name="Iijima M."/>
            <person name="Ikeda M."/>
            <person name="Ikeno M."/>
            <person name="Ito K."/>
            <person name="Ito S."/>
            <person name="Ito T."/>
            <person name="Ito Y."/>
            <person name="Ito Y."/>
            <person name="Iwabuchi A."/>
            <person name="Kamiya K."/>
            <person name="Karasawa W."/>
            <person name="Kurita K."/>
            <person name="Katagiri S."/>
            <person name="Kikuta A."/>
            <person name="Kobayashi H."/>
            <person name="Kobayashi N."/>
            <person name="Machita K."/>
            <person name="Maehara T."/>
            <person name="Masukawa M."/>
            <person name="Mizubayashi T."/>
            <person name="Mukai Y."/>
            <person name="Nagasaki H."/>
            <person name="Nagata Y."/>
            <person name="Naito S."/>
            <person name="Nakashima M."/>
            <person name="Nakama Y."/>
            <person name="Nakamichi Y."/>
            <person name="Nakamura M."/>
            <person name="Meguro A."/>
            <person name="Negishi M."/>
            <person name="Ohta I."/>
            <person name="Ohta T."/>
            <person name="Okamoto M."/>
            <person name="Ono N."/>
            <person name="Saji S."/>
            <person name="Sakaguchi M."/>
            <person name="Sakai K."/>
            <person name="Shibata M."/>
            <person name="Shimokawa T."/>
            <person name="Song J."/>
            <person name="Takazaki Y."/>
            <person name="Terasawa K."/>
            <person name="Tsugane M."/>
            <person name="Tsuji K."/>
            <person name="Ueda S."/>
            <person name="Waki K."/>
            <person name="Yamagata H."/>
            <person name="Yamamoto M."/>
            <person name="Yamamoto S."/>
            <person name="Yamane H."/>
            <person name="Yoshiki S."/>
            <person name="Yoshihara R."/>
            <person name="Yukawa K."/>
            <person name="Zhong H."/>
            <person name="Yano M."/>
            <person name="Yuan Q."/>
            <person name="Ouyang S."/>
            <person name="Liu J."/>
            <person name="Jones K.M."/>
            <person name="Gansberger K."/>
            <person name="Moffat K."/>
            <person name="Hill J."/>
            <person name="Bera J."/>
            <person name="Fadrosh D."/>
            <person name="Jin S."/>
            <person name="Johri S."/>
            <person name="Kim M."/>
            <person name="Overton L."/>
            <person name="Reardon M."/>
            <person name="Tsitrin T."/>
            <person name="Vuong H."/>
            <person name="Weaver B."/>
            <person name="Ciecko A."/>
            <person name="Tallon L."/>
            <person name="Jackson J."/>
            <person name="Pai G."/>
            <person name="Aken S.V."/>
            <person name="Utterback T."/>
            <person name="Reidmuller S."/>
            <person name="Feldblyum T."/>
            <person name="Hsiao J."/>
            <person name="Zismann V."/>
            <person name="Iobst S."/>
            <person name="de Vazeille A.R."/>
            <person name="Buell C.R."/>
            <person name="Ying K."/>
            <person name="Li Y."/>
            <person name="Lu T."/>
            <person name="Huang Y."/>
            <person name="Zhao Q."/>
            <person name="Feng Q."/>
            <person name="Zhang L."/>
            <person name="Zhu J."/>
            <person name="Weng Q."/>
            <person name="Mu J."/>
            <person name="Lu Y."/>
            <person name="Fan D."/>
            <person name="Liu Y."/>
            <person name="Guan J."/>
            <person name="Zhang Y."/>
            <person name="Yu S."/>
            <person name="Liu X."/>
            <person name="Zhang Y."/>
            <person name="Hong G."/>
            <person name="Han B."/>
            <person name="Choisne N."/>
            <person name="Demange N."/>
            <person name="Orjeda G."/>
            <person name="Samain S."/>
            <person name="Cattolico L."/>
            <person name="Pelletier E."/>
            <person name="Couloux A."/>
            <person name="Segurens B."/>
            <person name="Wincker P."/>
            <person name="D'Hont A."/>
            <person name="Scarpelli C."/>
            <person name="Weissenbach J."/>
            <person name="Salanoubat M."/>
            <person name="Quetier F."/>
            <person name="Yu Y."/>
            <person name="Kim H.R."/>
            <person name="Rambo T."/>
            <person name="Currie J."/>
            <person name="Collura K."/>
            <person name="Luo M."/>
            <person name="Yang T."/>
            <person name="Ammiraju J.S.S."/>
            <person name="Engler F."/>
            <person name="Soderlund C."/>
            <person name="Wing R.A."/>
            <person name="Palmer L.E."/>
            <person name="de la Bastide M."/>
            <person name="Spiegel L."/>
            <person name="Nascimento L."/>
            <person name="Zutavern T."/>
            <person name="O'Shaughnessy A."/>
            <person name="Dike S."/>
            <person name="Dedhia N."/>
            <person name="Preston R."/>
            <person name="Balija V."/>
            <person name="McCombie W.R."/>
            <person name="Chow T."/>
            <person name="Chen H."/>
            <person name="Chung M."/>
            <person name="Chen C."/>
            <person name="Shaw J."/>
            <person name="Wu H."/>
            <person name="Hsiao K."/>
            <person name="Chao Y."/>
            <person name="Chu M."/>
            <person name="Cheng C."/>
            <person name="Hour A."/>
            <person name="Lee P."/>
            <person name="Lin S."/>
            <person name="Lin Y."/>
            <person name="Liou J."/>
            <person name="Liu S."/>
            <person name="Hsing Y."/>
            <person name="Raghuvanshi S."/>
            <person name="Mohanty A."/>
            <person name="Bharti A.K."/>
            <person name="Gaur A."/>
            <person name="Gupta V."/>
            <person name="Kumar D."/>
            <person name="Ravi V."/>
            <person name="Vij S."/>
            <person name="Kapur A."/>
            <person name="Khurana P."/>
            <person name="Khurana P."/>
            <person name="Khurana J.P."/>
            <person name="Tyagi A.K."/>
            <person name="Gaikwad K."/>
            <person name="Singh A."/>
            <person name="Dalal V."/>
            <person name="Srivastava S."/>
            <person name="Dixit A."/>
            <person name="Pal A.K."/>
            <person name="Ghazi I.A."/>
            <person name="Yadav M."/>
            <person name="Pandit A."/>
            <person name="Bhargava A."/>
            <person name="Sureshbabu K."/>
            <person name="Batra K."/>
            <person name="Sharma T.R."/>
            <person name="Mohapatra T."/>
            <person name="Singh N.K."/>
            <person name="Messing J."/>
            <person name="Nelson A.B."/>
            <person name="Fuks G."/>
            <person name="Kavchok S."/>
            <person name="Keizer G."/>
            <person name="Linton E."/>
            <person name="Llaca V."/>
            <person name="Song R."/>
            <person name="Tanyolac B."/>
            <person name="Young S."/>
            <person name="Ho-Il K."/>
            <person name="Hahn J.H."/>
            <person name="Sangsakoo G."/>
            <person name="Vanavichit A."/>
            <person name="de Mattos Luiz.A.T."/>
            <person name="Zimmer P.D."/>
            <person name="Malone G."/>
            <person name="Dellagostin O."/>
            <person name="de Oliveira A.C."/>
            <person name="Bevan M."/>
            <person name="Bancroft I."/>
            <person name="Minx P."/>
            <person name="Cordum H."/>
            <person name="Wilson R."/>
            <person name="Cheng Z."/>
            <person name="Jin W."/>
            <person name="Jiang J."/>
            <person name="Leong S.A."/>
            <person name="Iwama H."/>
            <person name="Gojobori T."/>
            <person name="Itoh T."/>
            <person name="Niimura Y."/>
            <person name="Fujii Y."/>
            <person name="Habara T."/>
            <person name="Sakai H."/>
            <person name="Sato Y."/>
            <person name="Wilson G."/>
            <person name="Kumar K."/>
            <person name="McCouch S."/>
            <person name="Juretic N."/>
            <person name="Hoen D."/>
            <person name="Wright S."/>
            <person name="Bruskiewich R."/>
            <person name="Bureau T."/>
            <person name="Miyao A."/>
            <person name="Hirochika H."/>
            <person name="Nishikawa T."/>
            <person name="Kadowaki K."/>
            <person name="Sugiura M."/>
            <person name="Burr B."/>
            <person name="Sasaki T."/>
        </authorList>
    </citation>
    <scope>NUCLEOTIDE SEQUENCE [LARGE SCALE GENOMIC DNA]</scope>
    <source>
        <strain evidence="3">cv. Nipponbare</strain>
    </source>
</reference>
<reference evidence="3" key="2">
    <citation type="journal article" date="2008" name="Nucleic Acids Res.">
        <title>The rice annotation project database (RAP-DB): 2008 update.</title>
        <authorList>
            <consortium name="The rice annotation project (RAP)"/>
        </authorList>
    </citation>
    <scope>GENOME REANNOTATION</scope>
    <source>
        <strain evidence="3">cv. Nipponbare</strain>
    </source>
</reference>
<gene>
    <name evidence="2" type="primary">P0492E07.116</name>
</gene>
<evidence type="ECO:0000313" key="3">
    <source>
        <dbReference type="Proteomes" id="UP000000763"/>
    </source>
</evidence>
<dbReference type="EMBL" id="AP004305">
    <property type="protein sequence ID" value="BAC20722.1"/>
    <property type="molecule type" value="Genomic_DNA"/>
</dbReference>
<proteinExistence type="predicted"/>
<dbReference type="AlphaFoldDB" id="Q8H408"/>